<keyword evidence="2" id="KW-1185">Reference proteome</keyword>
<accession>A0A239ASN2</accession>
<gene>
    <name evidence="1" type="ORF">SAMN06272737_1567</name>
</gene>
<dbReference type="AlphaFoldDB" id="A0A239ASN2"/>
<dbReference type="RefSeq" id="WP_089339053.1">
    <property type="nucleotide sequence ID" value="NZ_FZNO01000056.1"/>
</dbReference>
<evidence type="ECO:0000313" key="2">
    <source>
        <dbReference type="Proteomes" id="UP000198403"/>
    </source>
</evidence>
<dbReference type="Proteomes" id="UP000198403">
    <property type="component" value="Unassembled WGS sequence"/>
</dbReference>
<evidence type="ECO:0008006" key="3">
    <source>
        <dbReference type="Google" id="ProtNLM"/>
    </source>
</evidence>
<sequence>MERWKHLRLTVEDSGPNGQQYVLNPWQPDIELPRVTPGHTVQIVNDLGFEGWQLVSADAATDTYWMKRRVVEPASEQSP</sequence>
<evidence type="ECO:0000313" key="1">
    <source>
        <dbReference type="EMBL" id="SNR98637.1"/>
    </source>
</evidence>
<dbReference type="OrthoDB" id="3215124at2"/>
<name>A0A239ASN2_9ACTN</name>
<organism evidence="1 2">
    <name type="scientific">Blastococcus mobilis</name>
    <dbReference type="NCBI Taxonomy" id="1938746"/>
    <lineage>
        <taxon>Bacteria</taxon>
        <taxon>Bacillati</taxon>
        <taxon>Actinomycetota</taxon>
        <taxon>Actinomycetes</taxon>
        <taxon>Geodermatophilales</taxon>
        <taxon>Geodermatophilaceae</taxon>
        <taxon>Blastococcus</taxon>
    </lineage>
</organism>
<proteinExistence type="predicted"/>
<protein>
    <recommendedName>
        <fullName evidence="3">DUF4177 domain-containing protein</fullName>
    </recommendedName>
</protein>
<dbReference type="EMBL" id="FZNO01000056">
    <property type="protein sequence ID" value="SNR98637.1"/>
    <property type="molecule type" value="Genomic_DNA"/>
</dbReference>
<reference evidence="1 2" key="1">
    <citation type="submission" date="2017-06" db="EMBL/GenBank/DDBJ databases">
        <authorList>
            <person name="Kim H.J."/>
            <person name="Triplett B.A."/>
        </authorList>
    </citation>
    <scope>NUCLEOTIDE SEQUENCE [LARGE SCALE GENOMIC DNA]</scope>
    <source>
        <strain evidence="1 2">DSM 44272</strain>
    </source>
</reference>